<dbReference type="InterPro" id="IPR052895">
    <property type="entry name" value="HetReg/Transcr_Mod"/>
</dbReference>
<sequence>MTDSSDPDPTQSTYAAHPLNTSSSPNIRLLSVQHDTWQDPGALIFCTLCVVPLSTAPPYTALSYVWGEGVATRFIVLDGRPFWVRDSLWAFLAQWRNSGTEVGYVWIDALCINQLCVEERNHQVALMGEIYSRAWRVVAWLDGGLEGALNRLVEEADVDVDVEMFIRDLMALCSDEYWRRLWIVQEYVLGQSVSIWAGAARTSSDALPRLFTRARWSNVFGSKINNNLTALQFSPAHNIVSCRTAHWDDPNTSPRWVHSSQLFEQFKQAKCLDARDRVYGLLGLIRPQELAIYPIDPDYSKTPSQLLWELYLRREKQLPYVRDYQRSNFVWQGLDRYVACLQMMLGVHDSDPQVLAARDRYD</sequence>
<evidence type="ECO:0000313" key="3">
    <source>
        <dbReference type="EMBL" id="KAF2833801.1"/>
    </source>
</evidence>
<dbReference type="OrthoDB" id="194358at2759"/>
<dbReference type="Proteomes" id="UP000799424">
    <property type="component" value="Unassembled WGS sequence"/>
</dbReference>
<keyword evidence="4" id="KW-1185">Reference proteome</keyword>
<evidence type="ECO:0000256" key="1">
    <source>
        <dbReference type="SAM" id="MobiDB-lite"/>
    </source>
</evidence>
<evidence type="ECO:0000313" key="4">
    <source>
        <dbReference type="Proteomes" id="UP000799424"/>
    </source>
</evidence>
<feature type="domain" description="Heterokaryon incompatibility" evidence="2">
    <location>
        <begin position="59"/>
        <end position="186"/>
    </location>
</feature>
<organism evidence="3 4">
    <name type="scientific">Ophiobolus disseminans</name>
    <dbReference type="NCBI Taxonomy" id="1469910"/>
    <lineage>
        <taxon>Eukaryota</taxon>
        <taxon>Fungi</taxon>
        <taxon>Dikarya</taxon>
        <taxon>Ascomycota</taxon>
        <taxon>Pezizomycotina</taxon>
        <taxon>Dothideomycetes</taxon>
        <taxon>Pleosporomycetidae</taxon>
        <taxon>Pleosporales</taxon>
        <taxon>Pleosporineae</taxon>
        <taxon>Phaeosphaeriaceae</taxon>
        <taxon>Ophiobolus</taxon>
    </lineage>
</organism>
<feature type="region of interest" description="Disordered" evidence="1">
    <location>
        <begin position="1"/>
        <end position="20"/>
    </location>
</feature>
<dbReference type="EMBL" id="MU006216">
    <property type="protein sequence ID" value="KAF2833801.1"/>
    <property type="molecule type" value="Genomic_DNA"/>
</dbReference>
<evidence type="ECO:0000259" key="2">
    <source>
        <dbReference type="Pfam" id="PF06985"/>
    </source>
</evidence>
<dbReference type="Pfam" id="PF06985">
    <property type="entry name" value="HET"/>
    <property type="match status" value="1"/>
</dbReference>
<proteinExistence type="predicted"/>
<accession>A0A6A7AKJ1</accession>
<dbReference type="PANTHER" id="PTHR24148:SF73">
    <property type="entry name" value="HET DOMAIN PROTEIN (AFU_ORTHOLOGUE AFUA_8G01020)"/>
    <property type="match status" value="1"/>
</dbReference>
<dbReference type="InterPro" id="IPR010730">
    <property type="entry name" value="HET"/>
</dbReference>
<protein>
    <recommendedName>
        <fullName evidence="2">Heterokaryon incompatibility domain-containing protein</fullName>
    </recommendedName>
</protein>
<dbReference type="AlphaFoldDB" id="A0A6A7AKJ1"/>
<name>A0A6A7AKJ1_9PLEO</name>
<gene>
    <name evidence="3" type="ORF">CC86DRAFT_365605</name>
</gene>
<dbReference type="PANTHER" id="PTHR24148">
    <property type="entry name" value="ANKYRIN REPEAT DOMAIN-CONTAINING PROTEIN 39 HOMOLOG-RELATED"/>
    <property type="match status" value="1"/>
</dbReference>
<reference evidence="3" key="1">
    <citation type="journal article" date="2020" name="Stud. Mycol.">
        <title>101 Dothideomycetes genomes: a test case for predicting lifestyles and emergence of pathogens.</title>
        <authorList>
            <person name="Haridas S."/>
            <person name="Albert R."/>
            <person name="Binder M."/>
            <person name="Bloem J."/>
            <person name="Labutti K."/>
            <person name="Salamov A."/>
            <person name="Andreopoulos B."/>
            <person name="Baker S."/>
            <person name="Barry K."/>
            <person name="Bills G."/>
            <person name="Bluhm B."/>
            <person name="Cannon C."/>
            <person name="Castanera R."/>
            <person name="Culley D."/>
            <person name="Daum C."/>
            <person name="Ezra D."/>
            <person name="Gonzalez J."/>
            <person name="Henrissat B."/>
            <person name="Kuo A."/>
            <person name="Liang C."/>
            <person name="Lipzen A."/>
            <person name="Lutzoni F."/>
            <person name="Magnuson J."/>
            <person name="Mondo S."/>
            <person name="Nolan M."/>
            <person name="Ohm R."/>
            <person name="Pangilinan J."/>
            <person name="Park H.-J."/>
            <person name="Ramirez L."/>
            <person name="Alfaro M."/>
            <person name="Sun H."/>
            <person name="Tritt A."/>
            <person name="Yoshinaga Y."/>
            <person name="Zwiers L.-H."/>
            <person name="Turgeon B."/>
            <person name="Goodwin S."/>
            <person name="Spatafora J."/>
            <person name="Crous P."/>
            <person name="Grigoriev I."/>
        </authorList>
    </citation>
    <scope>NUCLEOTIDE SEQUENCE</scope>
    <source>
        <strain evidence="3">CBS 113818</strain>
    </source>
</reference>